<gene>
    <name evidence="1" type="ORF">HPB49_005083</name>
</gene>
<accession>A0ACB8C7F8</accession>
<evidence type="ECO:0000313" key="2">
    <source>
        <dbReference type="Proteomes" id="UP000821865"/>
    </source>
</evidence>
<name>A0ACB8C7F8_DERSI</name>
<sequence>MSASVEKAVDAEAAEAPRPSGRSSPADEAPLAVSEIDVEQVRQLLVQLYEHLMRQVITLIVAVSICMLSVSVLTRVLQQSHNDYLQMGYIRFPEDAGAETVVLMNSFGNALSFLLMLMIVNCALVLLYKRGHYNIIKAWMITGSGVLLFLTGYYYLGRLAFYFNAPLDHMTCSLFIWNVGVTGITALYHDGPFLMQQGYLVYISVLMAVTLEESFPEWTSWILLVLVSVWDIFAVLCVLGPLRILLETAKERNEPLFPALVFSTSSAWCYAIGSSSAGLTRARSSCDTAACSNRSLADKVLLPTDSASDPPARRGDLTSECADRTSKTAVSIRSCLEVVAEDSRLASTFRVRADSIASPKNEENLLRFSDPEEANDTPWSTDKARECRNQSDAKTSTGSTPNSSAPGSVVPENCGELRAVQPHHYHGEGGAADREDAPLPVLPPPAGVHRCRHHGRAHRRRAERHQGERESSAEMSGDRGMKMGLGDFIFYSVLVGKASRHGTALTVIACYLSIIVGILLTLSLLVYFQKPLPALPFSIGLGIVAYFSSFHLAEPFINDVSGIVF</sequence>
<proteinExistence type="predicted"/>
<protein>
    <submittedName>
        <fullName evidence="1">Uncharacterized protein</fullName>
    </submittedName>
</protein>
<dbReference type="EMBL" id="CM023477">
    <property type="protein sequence ID" value="KAH7936816.1"/>
    <property type="molecule type" value="Genomic_DNA"/>
</dbReference>
<keyword evidence="2" id="KW-1185">Reference proteome</keyword>
<evidence type="ECO:0000313" key="1">
    <source>
        <dbReference type="EMBL" id="KAH7936816.1"/>
    </source>
</evidence>
<organism evidence="1 2">
    <name type="scientific">Dermacentor silvarum</name>
    <name type="common">Tick</name>
    <dbReference type="NCBI Taxonomy" id="543639"/>
    <lineage>
        <taxon>Eukaryota</taxon>
        <taxon>Metazoa</taxon>
        <taxon>Ecdysozoa</taxon>
        <taxon>Arthropoda</taxon>
        <taxon>Chelicerata</taxon>
        <taxon>Arachnida</taxon>
        <taxon>Acari</taxon>
        <taxon>Parasitiformes</taxon>
        <taxon>Ixodida</taxon>
        <taxon>Ixodoidea</taxon>
        <taxon>Ixodidae</taxon>
        <taxon>Rhipicephalinae</taxon>
        <taxon>Dermacentor</taxon>
    </lineage>
</organism>
<reference evidence="1" key="1">
    <citation type="submission" date="2020-05" db="EMBL/GenBank/DDBJ databases">
        <title>Large-scale comparative analyses of tick genomes elucidate their genetic diversity and vector capacities.</title>
        <authorList>
            <person name="Jia N."/>
            <person name="Wang J."/>
            <person name="Shi W."/>
            <person name="Du L."/>
            <person name="Sun Y."/>
            <person name="Zhan W."/>
            <person name="Jiang J."/>
            <person name="Wang Q."/>
            <person name="Zhang B."/>
            <person name="Ji P."/>
            <person name="Sakyi L.B."/>
            <person name="Cui X."/>
            <person name="Yuan T."/>
            <person name="Jiang B."/>
            <person name="Yang W."/>
            <person name="Lam T.T.-Y."/>
            <person name="Chang Q."/>
            <person name="Ding S."/>
            <person name="Wang X."/>
            <person name="Zhu J."/>
            <person name="Ruan X."/>
            <person name="Zhao L."/>
            <person name="Wei J."/>
            <person name="Que T."/>
            <person name="Du C."/>
            <person name="Cheng J."/>
            <person name="Dai P."/>
            <person name="Han X."/>
            <person name="Huang E."/>
            <person name="Gao Y."/>
            <person name="Liu J."/>
            <person name="Shao H."/>
            <person name="Ye R."/>
            <person name="Li L."/>
            <person name="Wei W."/>
            <person name="Wang X."/>
            <person name="Wang C."/>
            <person name="Yang T."/>
            <person name="Huo Q."/>
            <person name="Li W."/>
            <person name="Guo W."/>
            <person name="Chen H."/>
            <person name="Zhou L."/>
            <person name="Ni X."/>
            <person name="Tian J."/>
            <person name="Zhou Y."/>
            <person name="Sheng Y."/>
            <person name="Liu T."/>
            <person name="Pan Y."/>
            <person name="Xia L."/>
            <person name="Li J."/>
            <person name="Zhao F."/>
            <person name="Cao W."/>
        </authorList>
    </citation>
    <scope>NUCLEOTIDE SEQUENCE</scope>
    <source>
        <strain evidence="1">Dsil-2018</strain>
    </source>
</reference>
<comment type="caution">
    <text evidence="1">The sequence shown here is derived from an EMBL/GenBank/DDBJ whole genome shotgun (WGS) entry which is preliminary data.</text>
</comment>
<dbReference type="Proteomes" id="UP000821865">
    <property type="component" value="Chromosome 8"/>
</dbReference>